<feature type="transmembrane region" description="Helical" evidence="4">
    <location>
        <begin position="179"/>
        <end position="201"/>
    </location>
</feature>
<evidence type="ECO:0000256" key="4">
    <source>
        <dbReference type="SAM" id="Phobius"/>
    </source>
</evidence>
<proteinExistence type="predicted"/>
<comment type="caution">
    <text evidence="6">The sequence shown here is derived from an EMBL/GenBank/DDBJ whole genome shotgun (WGS) entry which is preliminary data.</text>
</comment>
<dbReference type="Proteomes" id="UP000305233">
    <property type="component" value="Unassembled WGS sequence"/>
</dbReference>
<sequence length="215" mass="22483">MSTPQENPNTGPDDQYPSQGSPEGRTTPEVGANRFDQQNQYGYQGTQPAGYAYPTSGVEAAPASKGPAPKEVMTAYYLILAAGVVYLVSSILSALTTDFSDVAGASLVTALTIGFSIIIAAVYVLLAVFIRKGHNWARITATVLAALNVMFSLAGLLLAPLANDLVESSGQQVTSQSSALGTILSLVVMVLGAAGVIMTYLKPSRPYFAPQKIGY</sequence>
<keyword evidence="1" id="KW-0805">Transcription regulation</keyword>
<evidence type="ECO:0000313" key="7">
    <source>
        <dbReference type="Proteomes" id="UP000305233"/>
    </source>
</evidence>
<accession>A0A4S5E9Y3</accession>
<feature type="transmembrane region" description="Helical" evidence="4">
    <location>
        <begin position="107"/>
        <end position="129"/>
    </location>
</feature>
<feature type="transmembrane region" description="Helical" evidence="4">
    <location>
        <begin position="136"/>
        <end position="159"/>
    </location>
</feature>
<name>A0A4S5E9Y3_9MICC</name>
<evidence type="ECO:0000259" key="5">
    <source>
        <dbReference type="PROSITE" id="PS51516"/>
    </source>
</evidence>
<feature type="region of interest" description="Disordered" evidence="3">
    <location>
        <begin position="1"/>
        <end position="43"/>
    </location>
</feature>
<feature type="compositionally biased region" description="Polar residues" evidence="3">
    <location>
        <begin position="1"/>
        <end position="21"/>
    </location>
</feature>
<evidence type="ECO:0000256" key="1">
    <source>
        <dbReference type="ARBA" id="ARBA00023015"/>
    </source>
</evidence>
<dbReference type="RefSeq" id="WP_136452495.1">
    <property type="nucleotide sequence ID" value="NZ_SSWH01000001.1"/>
</dbReference>
<dbReference type="OrthoDB" id="3831145at2"/>
<keyword evidence="4" id="KW-1133">Transmembrane helix</keyword>
<dbReference type="AlphaFoldDB" id="A0A4S5E9Y3"/>
<dbReference type="PROSITE" id="PS51516">
    <property type="entry name" value="SOX_C"/>
    <property type="match status" value="1"/>
</dbReference>
<reference evidence="6 7" key="1">
    <citation type="submission" date="2019-04" db="EMBL/GenBank/DDBJ databases">
        <authorList>
            <person name="Liu Q."/>
            <person name="Xin Y.-H."/>
        </authorList>
    </citation>
    <scope>NUCLEOTIDE SEQUENCE [LARGE SCALE GENOMIC DNA]</scope>
    <source>
        <strain evidence="6 7">AM23</strain>
    </source>
</reference>
<keyword evidence="7" id="KW-1185">Reference proteome</keyword>
<dbReference type="InterPro" id="IPR021934">
    <property type="entry name" value="Sox_C"/>
</dbReference>
<dbReference type="EMBL" id="SSWH01000001">
    <property type="protein sequence ID" value="THJ68393.1"/>
    <property type="molecule type" value="Genomic_DNA"/>
</dbReference>
<keyword evidence="2" id="KW-0804">Transcription</keyword>
<evidence type="ECO:0000256" key="3">
    <source>
        <dbReference type="SAM" id="MobiDB-lite"/>
    </source>
</evidence>
<organism evidence="6 7">
    <name type="scientific">Arthrobacter echini</name>
    <dbReference type="NCBI Taxonomy" id="1529066"/>
    <lineage>
        <taxon>Bacteria</taxon>
        <taxon>Bacillati</taxon>
        <taxon>Actinomycetota</taxon>
        <taxon>Actinomycetes</taxon>
        <taxon>Micrococcales</taxon>
        <taxon>Micrococcaceae</taxon>
        <taxon>Arthrobacter</taxon>
    </lineage>
</organism>
<protein>
    <recommendedName>
        <fullName evidence="5">Sox C-terminal domain-containing protein</fullName>
    </recommendedName>
</protein>
<gene>
    <name evidence="6" type="ORF">E8P82_00270</name>
</gene>
<evidence type="ECO:0000313" key="6">
    <source>
        <dbReference type="EMBL" id="THJ68393.1"/>
    </source>
</evidence>
<feature type="domain" description="Sox C-terminal" evidence="5">
    <location>
        <begin position="1"/>
        <end position="92"/>
    </location>
</feature>
<keyword evidence="4" id="KW-0472">Membrane</keyword>
<evidence type="ECO:0000256" key="2">
    <source>
        <dbReference type="ARBA" id="ARBA00023163"/>
    </source>
</evidence>
<feature type="transmembrane region" description="Helical" evidence="4">
    <location>
        <begin position="75"/>
        <end position="95"/>
    </location>
</feature>
<keyword evidence="4" id="KW-0812">Transmembrane</keyword>